<evidence type="ECO:0000313" key="3">
    <source>
        <dbReference type="Proteomes" id="UP000073816"/>
    </source>
</evidence>
<dbReference type="EMBL" id="CP012836">
    <property type="protein sequence ID" value="AMQ56103.1"/>
    <property type="molecule type" value="Genomic_DNA"/>
</dbReference>
<protein>
    <recommendedName>
        <fullName evidence="1">N-acetyltransferase domain-containing protein</fullName>
    </recommendedName>
</protein>
<keyword evidence="3" id="KW-1185">Reference proteome</keyword>
<dbReference type="InterPro" id="IPR016181">
    <property type="entry name" value="Acyl_CoA_acyltransferase"/>
</dbReference>
<dbReference type="PANTHER" id="PTHR43792:SF1">
    <property type="entry name" value="N-ACETYLTRANSFERASE DOMAIN-CONTAINING PROTEIN"/>
    <property type="match status" value="1"/>
</dbReference>
<dbReference type="PANTHER" id="PTHR43792">
    <property type="entry name" value="GNAT FAMILY, PUTATIVE (AFU_ORTHOLOGUE AFUA_3G00765)-RELATED-RELATED"/>
    <property type="match status" value="1"/>
</dbReference>
<sequence length="181" mass="21230">MHQKYLFQTNRLGFRVWQPSDLQPFGEINSDPETMRFFKNPYSLEETQAMMDRMARMFEEKGYCYFAVDLLENQELIGAIGLGWKTFEADFTPCVDIGWRISKNYWNKGLTTEGAKACLEFAKTLGIPEVFSYATSANLPSIQIMKKIGMHFYYEFELSELREFPHLKQCTLYHIDLLNQV</sequence>
<dbReference type="Proteomes" id="UP000073816">
    <property type="component" value="Chromosome"/>
</dbReference>
<evidence type="ECO:0000313" key="2">
    <source>
        <dbReference type="EMBL" id="AMQ56103.1"/>
    </source>
</evidence>
<dbReference type="GO" id="GO:0016747">
    <property type="term" value="F:acyltransferase activity, transferring groups other than amino-acyl groups"/>
    <property type="evidence" value="ECO:0007669"/>
    <property type="project" value="InterPro"/>
</dbReference>
<dbReference type="PROSITE" id="PS51186">
    <property type="entry name" value="GNAT"/>
    <property type="match status" value="1"/>
</dbReference>
<dbReference type="OrthoDB" id="9788916at2"/>
<dbReference type="Gene3D" id="3.40.630.30">
    <property type="match status" value="1"/>
</dbReference>
<organism evidence="2 3">
    <name type="scientific">Algoriphagus sanaruensis</name>
    <dbReference type="NCBI Taxonomy" id="1727163"/>
    <lineage>
        <taxon>Bacteria</taxon>
        <taxon>Pseudomonadati</taxon>
        <taxon>Bacteroidota</taxon>
        <taxon>Cytophagia</taxon>
        <taxon>Cytophagales</taxon>
        <taxon>Cyclobacteriaceae</taxon>
        <taxon>Algoriphagus</taxon>
    </lineage>
</organism>
<dbReference type="KEGG" id="alm:AO498_06735"/>
<reference evidence="2 3" key="2">
    <citation type="journal article" date="2016" name="Genome Announc.">
        <title>Complete Genome Sequence of Algoriphagus sp. Strain M8-2, Isolated from a Brackish Lake.</title>
        <authorList>
            <person name="Muraguchi Y."/>
            <person name="Kushimoto K."/>
            <person name="Ohtsubo Y."/>
            <person name="Suzuki T."/>
            <person name="Dohra H."/>
            <person name="Kimbara K."/>
            <person name="Shintani M."/>
        </authorList>
    </citation>
    <scope>NUCLEOTIDE SEQUENCE [LARGE SCALE GENOMIC DNA]</scope>
    <source>
        <strain evidence="2 3">M8-2</strain>
    </source>
</reference>
<gene>
    <name evidence="2" type="ORF">AO498_06735</name>
</gene>
<dbReference type="InterPro" id="IPR051531">
    <property type="entry name" value="N-acetyltransferase"/>
</dbReference>
<proteinExistence type="predicted"/>
<dbReference type="SUPFAM" id="SSF55729">
    <property type="entry name" value="Acyl-CoA N-acyltransferases (Nat)"/>
    <property type="match status" value="1"/>
</dbReference>
<accession>A0A142ELU8</accession>
<name>A0A142ELU8_9BACT</name>
<dbReference type="AlphaFoldDB" id="A0A142ELU8"/>
<dbReference type="PATRIC" id="fig|1727163.4.peg.1396"/>
<evidence type="ECO:0000259" key="1">
    <source>
        <dbReference type="PROSITE" id="PS51186"/>
    </source>
</evidence>
<dbReference type="Pfam" id="PF13302">
    <property type="entry name" value="Acetyltransf_3"/>
    <property type="match status" value="1"/>
</dbReference>
<reference evidence="3" key="1">
    <citation type="submission" date="2015-09" db="EMBL/GenBank/DDBJ databases">
        <title>Complete sequence of Algoriphagus sp. M8-2.</title>
        <authorList>
            <person name="Shintani M."/>
        </authorList>
    </citation>
    <scope>NUCLEOTIDE SEQUENCE [LARGE SCALE GENOMIC DNA]</scope>
    <source>
        <strain evidence="3">M8-2</strain>
    </source>
</reference>
<feature type="domain" description="N-acetyltransferase" evidence="1">
    <location>
        <begin position="12"/>
        <end position="171"/>
    </location>
</feature>
<dbReference type="RefSeq" id="WP_067545050.1">
    <property type="nucleotide sequence ID" value="NZ_CP012836.1"/>
</dbReference>
<dbReference type="STRING" id="1727163.AO498_06735"/>
<dbReference type="InterPro" id="IPR000182">
    <property type="entry name" value="GNAT_dom"/>
</dbReference>